<keyword evidence="5" id="KW-1185">Reference proteome</keyword>
<evidence type="ECO:0000256" key="1">
    <source>
        <dbReference type="ARBA" id="ARBA00022679"/>
    </source>
</evidence>
<evidence type="ECO:0000313" key="5">
    <source>
        <dbReference type="Proteomes" id="UP000281708"/>
    </source>
</evidence>
<name>A0A3L8P6L7_9ACTN</name>
<dbReference type="SUPFAM" id="SSF55729">
    <property type="entry name" value="Acyl-CoA N-acyltransferases (Nat)"/>
    <property type="match status" value="1"/>
</dbReference>
<dbReference type="PANTHER" id="PTHR43877:SF1">
    <property type="entry name" value="ACETYLTRANSFERASE"/>
    <property type="match status" value="1"/>
</dbReference>
<sequence>MHAVRFAEEADLPLLAGIEDEGDQLVVDLIGPSGFEAPSTGQWRDAQPGFLLVAGRPPVGFAHVLEEDGSAHLEQLVVRPAEQRRGVGRELVEAACEEALRRGHSRLTLTTYRDVSFNRPWYERLGFTVVDQPTGVLARHVEAERKYAVHAARVAMARG</sequence>
<evidence type="ECO:0000259" key="3">
    <source>
        <dbReference type="PROSITE" id="PS51186"/>
    </source>
</evidence>
<dbReference type="PANTHER" id="PTHR43877">
    <property type="entry name" value="AMINOALKYLPHOSPHONATE N-ACETYLTRANSFERASE-RELATED-RELATED"/>
    <property type="match status" value="1"/>
</dbReference>
<keyword evidence="2" id="KW-0012">Acyltransferase</keyword>
<protein>
    <submittedName>
        <fullName evidence="4">GNAT family N-acetyltransferase</fullName>
    </submittedName>
</protein>
<comment type="caution">
    <text evidence="4">The sequence shown here is derived from an EMBL/GenBank/DDBJ whole genome shotgun (WGS) entry which is preliminary data.</text>
</comment>
<dbReference type="GO" id="GO:0016747">
    <property type="term" value="F:acyltransferase activity, transferring groups other than amino-acyl groups"/>
    <property type="evidence" value="ECO:0007669"/>
    <property type="project" value="InterPro"/>
</dbReference>
<dbReference type="InterPro" id="IPR050832">
    <property type="entry name" value="Bact_Acetyltransf"/>
</dbReference>
<keyword evidence="1 4" id="KW-0808">Transferase</keyword>
<dbReference type="Gene3D" id="3.40.630.30">
    <property type="match status" value="1"/>
</dbReference>
<dbReference type="InterPro" id="IPR016181">
    <property type="entry name" value="Acyl_CoA_acyltransferase"/>
</dbReference>
<dbReference type="AlphaFoldDB" id="A0A3L8P6L7"/>
<feature type="domain" description="N-acetyltransferase" evidence="3">
    <location>
        <begin position="2"/>
        <end position="148"/>
    </location>
</feature>
<evidence type="ECO:0000313" key="4">
    <source>
        <dbReference type="EMBL" id="RLV51050.1"/>
    </source>
</evidence>
<dbReference type="InterPro" id="IPR000182">
    <property type="entry name" value="GNAT_dom"/>
</dbReference>
<evidence type="ECO:0000256" key="2">
    <source>
        <dbReference type="ARBA" id="ARBA00023315"/>
    </source>
</evidence>
<reference evidence="4 5" key="1">
    <citation type="submission" date="2018-10" db="EMBL/GenBank/DDBJ databases">
        <title>Marmoricola sp. 4Q3S-7 whole genome shotgun sequence.</title>
        <authorList>
            <person name="Li F."/>
        </authorList>
    </citation>
    <scope>NUCLEOTIDE SEQUENCE [LARGE SCALE GENOMIC DNA]</scope>
    <source>
        <strain evidence="4 5">4Q3S-7</strain>
    </source>
</reference>
<gene>
    <name evidence="4" type="ORF">D9V37_03775</name>
</gene>
<organism evidence="4 5">
    <name type="scientific">Nocardioides mangrovicus</name>
    <dbReference type="NCBI Taxonomy" id="2478913"/>
    <lineage>
        <taxon>Bacteria</taxon>
        <taxon>Bacillati</taxon>
        <taxon>Actinomycetota</taxon>
        <taxon>Actinomycetes</taxon>
        <taxon>Propionibacteriales</taxon>
        <taxon>Nocardioidaceae</taxon>
        <taxon>Nocardioides</taxon>
    </lineage>
</organism>
<dbReference type="RefSeq" id="WP_121804730.1">
    <property type="nucleotide sequence ID" value="NZ_RDBE01000001.1"/>
</dbReference>
<proteinExistence type="predicted"/>
<dbReference type="OrthoDB" id="572496at2"/>
<dbReference type="Proteomes" id="UP000281708">
    <property type="component" value="Unassembled WGS sequence"/>
</dbReference>
<dbReference type="Pfam" id="PF00583">
    <property type="entry name" value="Acetyltransf_1"/>
    <property type="match status" value="1"/>
</dbReference>
<dbReference type="EMBL" id="RDBE01000001">
    <property type="protein sequence ID" value="RLV51050.1"/>
    <property type="molecule type" value="Genomic_DNA"/>
</dbReference>
<dbReference type="CDD" id="cd04301">
    <property type="entry name" value="NAT_SF"/>
    <property type="match status" value="1"/>
</dbReference>
<dbReference type="PROSITE" id="PS51186">
    <property type="entry name" value="GNAT"/>
    <property type="match status" value="1"/>
</dbReference>
<accession>A0A3L8P6L7</accession>